<evidence type="ECO:0000256" key="2">
    <source>
        <dbReference type="PROSITE-ProRule" id="PRU00335"/>
    </source>
</evidence>
<evidence type="ECO:0000313" key="4">
    <source>
        <dbReference type="EMBL" id="GHF45221.1"/>
    </source>
</evidence>
<protein>
    <submittedName>
        <fullName evidence="4">TetR family transcriptional regulator</fullName>
    </submittedName>
</protein>
<dbReference type="InterPro" id="IPR001647">
    <property type="entry name" value="HTH_TetR"/>
</dbReference>
<dbReference type="Gene3D" id="1.10.357.10">
    <property type="entry name" value="Tetracycline Repressor, domain 2"/>
    <property type="match status" value="1"/>
</dbReference>
<keyword evidence="5" id="KW-1185">Reference proteome</keyword>
<dbReference type="InterPro" id="IPR050109">
    <property type="entry name" value="HTH-type_TetR-like_transc_reg"/>
</dbReference>
<dbReference type="GO" id="GO:0000976">
    <property type="term" value="F:transcription cis-regulatory region binding"/>
    <property type="evidence" value="ECO:0007669"/>
    <property type="project" value="TreeGrafter"/>
</dbReference>
<reference evidence="4" key="1">
    <citation type="journal article" date="2014" name="Int. J. Syst. Evol. Microbiol.">
        <title>Complete genome sequence of Corynebacterium casei LMG S-19264T (=DSM 44701T), isolated from a smear-ripened cheese.</title>
        <authorList>
            <consortium name="US DOE Joint Genome Institute (JGI-PGF)"/>
            <person name="Walter F."/>
            <person name="Albersmeier A."/>
            <person name="Kalinowski J."/>
            <person name="Ruckert C."/>
        </authorList>
    </citation>
    <scope>NUCLEOTIDE SEQUENCE</scope>
    <source>
        <strain evidence="4">CGMCC 4.7679</strain>
    </source>
</reference>
<dbReference type="InterPro" id="IPR009057">
    <property type="entry name" value="Homeodomain-like_sf"/>
</dbReference>
<gene>
    <name evidence="4" type="ORF">GCM10017566_17800</name>
</gene>
<dbReference type="GO" id="GO:0003700">
    <property type="term" value="F:DNA-binding transcription factor activity"/>
    <property type="evidence" value="ECO:0007669"/>
    <property type="project" value="TreeGrafter"/>
</dbReference>
<dbReference type="PROSITE" id="PS50977">
    <property type="entry name" value="HTH_TETR_2"/>
    <property type="match status" value="1"/>
</dbReference>
<dbReference type="EMBL" id="BNAV01000002">
    <property type="protein sequence ID" value="GHF45221.1"/>
    <property type="molecule type" value="Genomic_DNA"/>
</dbReference>
<organism evidence="4 5">
    <name type="scientific">Amycolatopsis bartoniae</name>
    <dbReference type="NCBI Taxonomy" id="941986"/>
    <lineage>
        <taxon>Bacteria</taxon>
        <taxon>Bacillati</taxon>
        <taxon>Actinomycetota</taxon>
        <taxon>Actinomycetes</taxon>
        <taxon>Pseudonocardiales</taxon>
        <taxon>Pseudonocardiaceae</taxon>
        <taxon>Amycolatopsis</taxon>
    </lineage>
</organism>
<keyword evidence="1 2" id="KW-0238">DNA-binding</keyword>
<comment type="caution">
    <text evidence="4">The sequence shown here is derived from an EMBL/GenBank/DDBJ whole genome shotgun (WGS) entry which is preliminary data.</text>
</comment>
<accession>A0A8H9IUM8</accession>
<dbReference type="AlphaFoldDB" id="A0A8H9IUM8"/>
<name>A0A8H9IUM8_9PSEU</name>
<dbReference type="OrthoDB" id="3186364at2"/>
<dbReference type="PRINTS" id="PR00455">
    <property type="entry name" value="HTHTETR"/>
</dbReference>
<feature type="domain" description="HTH tetR-type" evidence="3">
    <location>
        <begin position="6"/>
        <end position="66"/>
    </location>
</feature>
<dbReference type="RefSeq" id="WP_145934134.1">
    <property type="nucleotide sequence ID" value="NZ_BNAV01000002.1"/>
</dbReference>
<dbReference type="PANTHER" id="PTHR30055">
    <property type="entry name" value="HTH-TYPE TRANSCRIPTIONAL REGULATOR RUTR"/>
    <property type="match status" value="1"/>
</dbReference>
<dbReference type="Proteomes" id="UP000658656">
    <property type="component" value="Unassembled WGS sequence"/>
</dbReference>
<dbReference type="PANTHER" id="PTHR30055:SF146">
    <property type="entry name" value="HTH-TYPE TRANSCRIPTIONAL DUAL REGULATOR CECR"/>
    <property type="match status" value="1"/>
</dbReference>
<dbReference type="InterPro" id="IPR023772">
    <property type="entry name" value="DNA-bd_HTH_TetR-type_CS"/>
</dbReference>
<sequence length="192" mass="21631">MAGRRSDTRERIQQVALDLFVEQGYEKTSLREIAERLGVTKAALYYHFRTKEDIVSSLLDDLAESMDEVLAWAREQEDPAGAREELIRRMAALVEGRFGPVMRFMQDNQPAMKEFRGRNPLFERMQELFKIIGAGERDPATQLRGRLALVALIMGNAPHFWADTPVSEPGKVALEVALELVSPRGRTAGEAT</sequence>
<proteinExistence type="predicted"/>
<dbReference type="Pfam" id="PF00440">
    <property type="entry name" value="TetR_N"/>
    <property type="match status" value="1"/>
</dbReference>
<reference evidence="4" key="2">
    <citation type="submission" date="2020-09" db="EMBL/GenBank/DDBJ databases">
        <authorList>
            <person name="Sun Q."/>
            <person name="Zhou Y."/>
        </authorList>
    </citation>
    <scope>NUCLEOTIDE SEQUENCE</scope>
    <source>
        <strain evidence="4">CGMCC 4.7679</strain>
    </source>
</reference>
<evidence type="ECO:0000259" key="3">
    <source>
        <dbReference type="PROSITE" id="PS50977"/>
    </source>
</evidence>
<feature type="DNA-binding region" description="H-T-H motif" evidence="2">
    <location>
        <begin position="29"/>
        <end position="48"/>
    </location>
</feature>
<evidence type="ECO:0000256" key="1">
    <source>
        <dbReference type="ARBA" id="ARBA00023125"/>
    </source>
</evidence>
<evidence type="ECO:0000313" key="5">
    <source>
        <dbReference type="Proteomes" id="UP000658656"/>
    </source>
</evidence>
<dbReference type="SUPFAM" id="SSF46689">
    <property type="entry name" value="Homeodomain-like"/>
    <property type="match status" value="1"/>
</dbReference>
<dbReference type="PROSITE" id="PS01081">
    <property type="entry name" value="HTH_TETR_1"/>
    <property type="match status" value="1"/>
</dbReference>